<dbReference type="AlphaFoldDB" id="A0A6P2TH82"/>
<dbReference type="Proteomes" id="UP000494274">
    <property type="component" value="Unassembled WGS sequence"/>
</dbReference>
<proteinExistence type="predicted"/>
<evidence type="ECO:0008006" key="4">
    <source>
        <dbReference type="Google" id="ProtNLM"/>
    </source>
</evidence>
<evidence type="ECO:0000313" key="2">
    <source>
        <dbReference type="EMBL" id="VWC60204.1"/>
    </source>
</evidence>
<dbReference type="RefSeq" id="WP_175042609.1">
    <property type="nucleotide sequence ID" value="NZ_CABVQI010000002.1"/>
</dbReference>
<protein>
    <recommendedName>
        <fullName evidence="4">Lipoprotein</fullName>
    </recommendedName>
</protein>
<dbReference type="PROSITE" id="PS51257">
    <property type="entry name" value="PROKAR_LIPOPROTEIN"/>
    <property type="match status" value="1"/>
</dbReference>
<feature type="region of interest" description="Disordered" evidence="1">
    <location>
        <begin position="320"/>
        <end position="341"/>
    </location>
</feature>
<reference evidence="2 3" key="1">
    <citation type="submission" date="2019-09" db="EMBL/GenBank/DDBJ databases">
        <authorList>
            <person name="Depoorter E."/>
        </authorList>
    </citation>
    <scope>NUCLEOTIDE SEQUENCE [LARGE SCALE GENOMIC DNA]</scope>
    <source>
        <strain evidence="2">R-18112</strain>
    </source>
</reference>
<sequence>MRKKATTVQSSCLRISRWLALAPIGGLLAGCPPMIVPNVQTQRYDKVYHFSADPHPWLTLENEDISLYLYQQCDNPPNECRRQSLVALKRGTPPDWKNLLDAREVSWRMQGSNLPMRRPLSAYVPGTQYRLMGSFDDYPEIVFSIPKNLTDHRNYDEADNSNRYIQIDEFNTLAYPQDLNVKLVIYDDTHQWIFIDQPKFNSDRSDNPTDLFIPGKLFRFEASNDARLNQPMALYYVSPATTPIGYRVVSGKAAESWVDKYKIKHPAHQIALADVTFPSAPLELDTRTVDSKTVSGKPTLQCHYSHTQFNLGWMDAAEHGAPSETERKSCEPYRDQAAAKE</sequence>
<organism evidence="2 3">
    <name type="scientific">Burkholderia lata (strain ATCC 17760 / DSM 23089 / LMG 22485 / NCIMB 9086 / R18194 / 383)</name>
    <dbReference type="NCBI Taxonomy" id="482957"/>
    <lineage>
        <taxon>Bacteria</taxon>
        <taxon>Pseudomonadati</taxon>
        <taxon>Pseudomonadota</taxon>
        <taxon>Betaproteobacteria</taxon>
        <taxon>Burkholderiales</taxon>
        <taxon>Burkholderiaceae</taxon>
        <taxon>Burkholderia</taxon>
        <taxon>Burkholderia cepacia complex</taxon>
    </lineage>
</organism>
<dbReference type="EMBL" id="CABVQI010000002">
    <property type="protein sequence ID" value="VWC60204.1"/>
    <property type="molecule type" value="Genomic_DNA"/>
</dbReference>
<accession>A0A6P2TH82</accession>
<name>A0A6P2TH82_BURL3</name>
<gene>
    <name evidence="2" type="ORF">BLA18112_00888</name>
</gene>
<evidence type="ECO:0000256" key="1">
    <source>
        <dbReference type="SAM" id="MobiDB-lite"/>
    </source>
</evidence>
<feature type="compositionally biased region" description="Basic and acidic residues" evidence="1">
    <location>
        <begin position="324"/>
        <end position="341"/>
    </location>
</feature>
<evidence type="ECO:0000313" key="3">
    <source>
        <dbReference type="Proteomes" id="UP000494274"/>
    </source>
</evidence>